<dbReference type="InterPro" id="IPR050832">
    <property type="entry name" value="Bact_Acetyltransf"/>
</dbReference>
<dbReference type="PROSITE" id="PS51186">
    <property type="entry name" value="GNAT"/>
    <property type="match status" value="1"/>
</dbReference>
<dbReference type="PANTHER" id="PTHR43877">
    <property type="entry name" value="AMINOALKYLPHOSPHONATE N-ACETYLTRANSFERASE-RELATED-RELATED"/>
    <property type="match status" value="1"/>
</dbReference>
<keyword evidence="5" id="KW-1185">Reference proteome</keyword>
<sequence>MNNATLSVIEWNSSHYLRCLTLRNEQLRRDEGLEDLLIAPEEEARCIHLAAIIDKEIVATMHLEPIDESEIRICQMVVARFARGRGIGADLIAFGEQIAAEMGFRVITLNGKIEAWGFYERLGFTACGDQRAWMSTTVKPYRKRIGCSCRSAHRGTRVLESRLERDDLRRDNLCVAHKHARHRRAARPAGVCG</sequence>
<evidence type="ECO:0000313" key="5">
    <source>
        <dbReference type="Proteomes" id="UP000006851"/>
    </source>
</evidence>
<dbReference type="GO" id="GO:0016747">
    <property type="term" value="F:acyltransferase activity, transferring groups other than amino-acyl groups"/>
    <property type="evidence" value="ECO:0007669"/>
    <property type="project" value="InterPro"/>
</dbReference>
<dbReference type="eggNOG" id="COG0456">
    <property type="taxonomic scope" value="Bacteria"/>
</dbReference>
<evidence type="ECO:0000256" key="2">
    <source>
        <dbReference type="ARBA" id="ARBA00023315"/>
    </source>
</evidence>
<protein>
    <submittedName>
        <fullName evidence="4">GCN5-related N-acetyltransferase</fullName>
    </submittedName>
</protein>
<accession>F2N946</accession>
<dbReference type="SUPFAM" id="SSF55729">
    <property type="entry name" value="Acyl-CoA N-acyltransferases (Nat)"/>
    <property type="match status" value="1"/>
</dbReference>
<evidence type="ECO:0000313" key="4">
    <source>
        <dbReference type="EMBL" id="AEB07722.1"/>
    </source>
</evidence>
<dbReference type="Proteomes" id="UP000006851">
    <property type="component" value="Chromosome"/>
</dbReference>
<dbReference type="OrthoDB" id="9805924at2"/>
<dbReference type="InterPro" id="IPR016181">
    <property type="entry name" value="Acyl_CoA_acyltransferase"/>
</dbReference>
<dbReference type="AlphaFoldDB" id="F2N946"/>
<evidence type="ECO:0000256" key="1">
    <source>
        <dbReference type="ARBA" id="ARBA00022679"/>
    </source>
</evidence>
<organism evidence="4 5">
    <name type="scientific">Coriobacterium glomerans (strain ATCC 49209 / DSM 20642 / JCM 10262 / PW2)</name>
    <dbReference type="NCBI Taxonomy" id="700015"/>
    <lineage>
        <taxon>Bacteria</taxon>
        <taxon>Bacillati</taxon>
        <taxon>Actinomycetota</taxon>
        <taxon>Coriobacteriia</taxon>
        <taxon>Coriobacteriales</taxon>
        <taxon>Coriobacteriaceae</taxon>
        <taxon>Coriobacterium</taxon>
    </lineage>
</organism>
<dbReference type="EMBL" id="CP002628">
    <property type="protein sequence ID" value="AEB07722.1"/>
    <property type="molecule type" value="Genomic_DNA"/>
</dbReference>
<keyword evidence="2" id="KW-0012">Acyltransferase</keyword>
<reference evidence="5" key="1">
    <citation type="journal article" date="2013" name="Stand. Genomic Sci.">
        <title>Complete genome sequence of Coriobacterium glomerans type strain (PW2(T)) from the midgut of Pyrrhocoris apterus L. (red soldier bug).</title>
        <authorList>
            <person name="Stackebrandt E."/>
            <person name="Zeytun A."/>
            <person name="Lapidus A."/>
            <person name="Nolan M."/>
            <person name="Lucas S."/>
            <person name="Hammon N."/>
            <person name="Deshpande S."/>
            <person name="Cheng J.F."/>
            <person name="Tapia R."/>
            <person name="Goodwin L.A."/>
            <person name="Pitluck S."/>
            <person name="Liolios K."/>
            <person name="Pagani I."/>
            <person name="Ivanova N."/>
            <person name="Mavromatis K."/>
            <person name="Mikhailova N."/>
            <person name="Huntemann M."/>
            <person name="Pati A."/>
            <person name="Chen A."/>
            <person name="Palaniappan K."/>
            <person name="Chang Y.J."/>
            <person name="Land M."/>
            <person name="Hauser L."/>
            <person name="Rohde M."/>
            <person name="Pukall R."/>
            <person name="Goker M."/>
            <person name="Detter J.C."/>
            <person name="Woyke T."/>
            <person name="Bristow J."/>
            <person name="Eisen J.A."/>
            <person name="Markowitz V."/>
            <person name="Hugenholtz P."/>
            <person name="Kyrpides N.C."/>
            <person name="Klenk H.P."/>
        </authorList>
    </citation>
    <scope>NUCLEOTIDE SEQUENCE</scope>
    <source>
        <strain evidence="5">ATCC 49209 / DSM 20642 / JCM 10262 / PW2</strain>
    </source>
</reference>
<dbReference type="KEGG" id="cgo:Corgl_1623"/>
<dbReference type="InterPro" id="IPR000182">
    <property type="entry name" value="GNAT_dom"/>
</dbReference>
<gene>
    <name evidence="4" type="ordered locus">Corgl_1623</name>
</gene>
<dbReference type="CDD" id="cd04301">
    <property type="entry name" value="NAT_SF"/>
    <property type="match status" value="1"/>
</dbReference>
<dbReference type="Pfam" id="PF00583">
    <property type="entry name" value="Acetyltransf_1"/>
    <property type="match status" value="1"/>
</dbReference>
<dbReference type="HOGENOM" id="CLU_056607_7_1_11"/>
<dbReference type="RefSeq" id="WP_013709464.1">
    <property type="nucleotide sequence ID" value="NC_015389.1"/>
</dbReference>
<evidence type="ECO:0000259" key="3">
    <source>
        <dbReference type="PROSITE" id="PS51186"/>
    </source>
</evidence>
<dbReference type="Gene3D" id="3.40.630.30">
    <property type="match status" value="1"/>
</dbReference>
<name>F2N946_CORGP</name>
<proteinExistence type="predicted"/>
<keyword evidence="1" id="KW-0808">Transferase</keyword>
<feature type="domain" description="N-acetyltransferase" evidence="3">
    <location>
        <begin position="6"/>
        <end position="146"/>
    </location>
</feature>